<evidence type="ECO:0000259" key="2">
    <source>
        <dbReference type="PROSITE" id="PS50198"/>
    </source>
</evidence>
<keyword evidence="4" id="KW-1185">Reference proteome</keyword>
<dbReference type="PROSITE" id="PS01096">
    <property type="entry name" value="PPIC_PPIASE_1"/>
    <property type="match status" value="1"/>
</dbReference>
<accession>A0A101JKW1</accession>
<protein>
    <submittedName>
        <fullName evidence="3">Peptidylprolyl isomerase</fullName>
    </submittedName>
</protein>
<dbReference type="Pfam" id="PF13145">
    <property type="entry name" value="Rotamase_2"/>
    <property type="match status" value="1"/>
</dbReference>
<dbReference type="RefSeq" id="WP_059138990.1">
    <property type="nucleotide sequence ID" value="NZ_LMBR01000132.1"/>
</dbReference>
<dbReference type="PANTHER" id="PTHR47245:SF2">
    <property type="entry name" value="PEPTIDYL-PROLYL CIS-TRANS ISOMERASE HP_0175-RELATED"/>
    <property type="match status" value="1"/>
</dbReference>
<dbReference type="InterPro" id="IPR000297">
    <property type="entry name" value="PPIase_PpiC"/>
</dbReference>
<keyword evidence="1 3" id="KW-0413">Isomerase</keyword>
<dbReference type="InterPro" id="IPR023058">
    <property type="entry name" value="PPIase_PpiC_CS"/>
</dbReference>
<dbReference type="PANTHER" id="PTHR47245">
    <property type="entry name" value="PEPTIDYLPROLYL ISOMERASE"/>
    <property type="match status" value="1"/>
</dbReference>
<gene>
    <name evidence="3" type="ORF">ASB62_05640</name>
</gene>
<evidence type="ECO:0000313" key="3">
    <source>
        <dbReference type="EMBL" id="KUL28723.1"/>
    </source>
</evidence>
<dbReference type="SUPFAM" id="SSF54534">
    <property type="entry name" value="FKBP-like"/>
    <property type="match status" value="1"/>
</dbReference>
<dbReference type="Proteomes" id="UP000053937">
    <property type="component" value="Unassembled WGS sequence"/>
</dbReference>
<sequence>EDIVRRELKVSKLIRALQTMVHVSDRELDAVVKREYTRFSASFISVPLGFAGPDSKFPVKADEIQKYYDSHKELLKQPASRKADYVFFPLVPSAKDSSVVRAELEALRTEFSTTKNDSDYVKVQSDRPSGVDVQYSRADFSPAAGAVVFNSANAKPGSIIGPVADNGYYRLLKVSKVVTGEPVARASHILLQFNPASREDVAKVRERMVEIYGKLQSGESFEALAKKYSQDSGSAVKGGDIGWFGRKSVVPEFAEAVFSSRPGALTRPVQTKFGLHIIKVTGFDQNNLVCSEVVRMIRPSTETVESARRLATAFQMQAKDQGFEKSAASEKLPVAKTGEFGKHTPIAVIGFNDKINAFAFKAAEGDLSDVIETEKGFYVMRLTGKNDTGYRLLDDDLKKRITAELVREKKEVALEKQLASLSAKPGATLEIIAAGNKAFSIVKADDIRWTDGYIPGYGIDRPLVEAISGMKSGILSRPVKTTGGYALVRLDKRVLAAGVDLKEAKTGILPNLLRAKQEQFFAEYFASVRKSAAIEDLRP</sequence>
<dbReference type="PROSITE" id="PS50198">
    <property type="entry name" value="PPIC_PPIASE_2"/>
    <property type="match status" value="1"/>
</dbReference>
<evidence type="ECO:0000256" key="1">
    <source>
        <dbReference type="PROSITE-ProRule" id="PRU00278"/>
    </source>
</evidence>
<keyword evidence="1" id="KW-0697">Rotamase</keyword>
<name>A0A101JKW1_CHLLI</name>
<feature type="domain" description="PpiC" evidence="2">
    <location>
        <begin position="181"/>
        <end position="282"/>
    </location>
</feature>
<dbReference type="Gene3D" id="3.10.50.40">
    <property type="match status" value="2"/>
</dbReference>
<dbReference type="InterPro" id="IPR046357">
    <property type="entry name" value="PPIase_dom_sf"/>
</dbReference>
<dbReference type="GO" id="GO:0003755">
    <property type="term" value="F:peptidyl-prolyl cis-trans isomerase activity"/>
    <property type="evidence" value="ECO:0007669"/>
    <property type="project" value="UniProtKB-KW"/>
</dbReference>
<dbReference type="InterPro" id="IPR050245">
    <property type="entry name" value="PrsA_foldase"/>
</dbReference>
<feature type="non-terminal residue" evidence="3">
    <location>
        <position position="1"/>
    </location>
</feature>
<reference evidence="3 4" key="1">
    <citation type="submission" date="2015-10" db="EMBL/GenBank/DDBJ databases">
        <title>Draft Genome Sequence of Chlorobium limicola strain Frasassi Growing under Artificial Lighting in the Frasassi Cave System.</title>
        <authorList>
            <person name="Mansor M."/>
            <person name="Macalady J."/>
        </authorList>
    </citation>
    <scope>NUCLEOTIDE SEQUENCE [LARGE SCALE GENOMIC DNA]</scope>
    <source>
        <strain evidence="3 4">Frasassi</strain>
    </source>
</reference>
<dbReference type="Gene3D" id="1.10.4030.10">
    <property type="entry name" value="Porin chaperone SurA, peptide-binding domain"/>
    <property type="match status" value="1"/>
</dbReference>
<proteinExistence type="predicted"/>
<dbReference type="Pfam" id="PF00639">
    <property type="entry name" value="Rotamase"/>
    <property type="match status" value="1"/>
</dbReference>
<evidence type="ECO:0000313" key="4">
    <source>
        <dbReference type="Proteomes" id="UP000053937"/>
    </source>
</evidence>
<comment type="caution">
    <text evidence="3">The sequence shown here is derived from an EMBL/GenBank/DDBJ whole genome shotgun (WGS) entry which is preliminary data.</text>
</comment>
<organism evidence="3 4">
    <name type="scientific">Chlorobium limicola</name>
    <dbReference type="NCBI Taxonomy" id="1092"/>
    <lineage>
        <taxon>Bacteria</taxon>
        <taxon>Pseudomonadati</taxon>
        <taxon>Chlorobiota</taxon>
        <taxon>Chlorobiia</taxon>
        <taxon>Chlorobiales</taxon>
        <taxon>Chlorobiaceae</taxon>
        <taxon>Chlorobium/Pelodictyon group</taxon>
        <taxon>Chlorobium</taxon>
    </lineage>
</organism>
<dbReference type="OrthoDB" id="9812372at2"/>
<dbReference type="EMBL" id="LMBR01000132">
    <property type="protein sequence ID" value="KUL28723.1"/>
    <property type="molecule type" value="Genomic_DNA"/>
</dbReference>
<dbReference type="AlphaFoldDB" id="A0A101JKW1"/>